<evidence type="ECO:0000259" key="1">
    <source>
        <dbReference type="Pfam" id="PF01261"/>
    </source>
</evidence>
<dbReference type="eggNOG" id="COG1082">
    <property type="taxonomic scope" value="Bacteria"/>
</dbReference>
<dbReference type="PANTHER" id="PTHR12110">
    <property type="entry name" value="HYDROXYPYRUVATE ISOMERASE"/>
    <property type="match status" value="1"/>
</dbReference>
<sequence>MAKLAVNELTTYRWSFEEDVHRYAEAQVPAIGIWRQKLSDFGEERGVELIAESGLAVSSLSWAGGFTGSEGRSHQESVADACQAIHLAAQLKAPCLVLHSGARGVHTQNHARRLLRMALEKLLPQAEEHGVALAIEPMCRAAGSEWTFLHTLEETRTLIKEFSSAALKLVLDTYHWGHQADLLAEIPHLTAHLALVQLSDARQLPSMEPNRTPLGCGVLPLAAFVGQLMRAGYDGFFEVELMGEEIERADYQELIAQSRSSFDSWTTPAEV</sequence>
<keyword evidence="2" id="KW-0413">Isomerase</keyword>
<dbReference type="GO" id="GO:0016853">
    <property type="term" value="F:isomerase activity"/>
    <property type="evidence" value="ECO:0007669"/>
    <property type="project" value="UniProtKB-KW"/>
</dbReference>
<dbReference type="STRING" id="530564.Psta_2980"/>
<name>D2R995_PIRSD</name>
<dbReference type="InterPro" id="IPR036237">
    <property type="entry name" value="Xyl_isomerase-like_sf"/>
</dbReference>
<dbReference type="Pfam" id="PF01261">
    <property type="entry name" value="AP_endonuc_2"/>
    <property type="match status" value="1"/>
</dbReference>
<keyword evidence="3" id="KW-1185">Reference proteome</keyword>
<dbReference type="SUPFAM" id="SSF51658">
    <property type="entry name" value="Xylose isomerase-like"/>
    <property type="match status" value="1"/>
</dbReference>
<dbReference type="AlphaFoldDB" id="D2R995"/>
<dbReference type="Proteomes" id="UP000001887">
    <property type="component" value="Chromosome"/>
</dbReference>
<protein>
    <submittedName>
        <fullName evidence="2">Xylose isomerase domain protein TIM barrel</fullName>
    </submittedName>
</protein>
<dbReference type="EMBL" id="CP001848">
    <property type="protein sequence ID" value="ADB17645.1"/>
    <property type="molecule type" value="Genomic_DNA"/>
</dbReference>
<dbReference type="HOGENOM" id="CLU_058777_0_0_0"/>
<gene>
    <name evidence="2" type="ordered locus">Psta_2980</name>
</gene>
<dbReference type="KEGG" id="psl:Psta_2980"/>
<organism evidence="2 3">
    <name type="scientific">Pirellula staleyi (strain ATCC 27377 / DSM 6068 / ICPB 4128)</name>
    <name type="common">Pirella staleyi</name>
    <dbReference type="NCBI Taxonomy" id="530564"/>
    <lineage>
        <taxon>Bacteria</taxon>
        <taxon>Pseudomonadati</taxon>
        <taxon>Planctomycetota</taxon>
        <taxon>Planctomycetia</taxon>
        <taxon>Pirellulales</taxon>
        <taxon>Pirellulaceae</taxon>
        <taxon>Pirellula</taxon>
    </lineage>
</organism>
<accession>D2R995</accession>
<proteinExistence type="predicted"/>
<reference evidence="2 3" key="1">
    <citation type="journal article" date="2009" name="Stand. Genomic Sci.">
        <title>Complete genome sequence of Pirellula staleyi type strain (ATCC 27377).</title>
        <authorList>
            <person name="Clum A."/>
            <person name="Tindall B.J."/>
            <person name="Sikorski J."/>
            <person name="Ivanova N."/>
            <person name="Mavrommatis K."/>
            <person name="Lucas S."/>
            <person name="Glavina del Rio T."/>
            <person name="Nolan M."/>
            <person name="Chen F."/>
            <person name="Tice H."/>
            <person name="Pitluck S."/>
            <person name="Cheng J.F."/>
            <person name="Chertkov O."/>
            <person name="Brettin T."/>
            <person name="Han C."/>
            <person name="Detter J.C."/>
            <person name="Kuske C."/>
            <person name="Bruce D."/>
            <person name="Goodwin L."/>
            <person name="Ovchinikova G."/>
            <person name="Pati A."/>
            <person name="Mikhailova N."/>
            <person name="Chen A."/>
            <person name="Palaniappan K."/>
            <person name="Land M."/>
            <person name="Hauser L."/>
            <person name="Chang Y.J."/>
            <person name="Jeffries C.D."/>
            <person name="Chain P."/>
            <person name="Rohde M."/>
            <person name="Goker M."/>
            <person name="Bristow J."/>
            <person name="Eisen J.A."/>
            <person name="Markowitz V."/>
            <person name="Hugenholtz P."/>
            <person name="Kyrpides N.C."/>
            <person name="Klenk H.P."/>
            <person name="Lapidus A."/>
        </authorList>
    </citation>
    <scope>NUCLEOTIDE SEQUENCE [LARGE SCALE GENOMIC DNA]</scope>
    <source>
        <strain evidence="3">ATCC 27377 / DSM 6068 / ICPB 4128</strain>
    </source>
</reference>
<dbReference type="PANTHER" id="PTHR12110:SF52">
    <property type="entry name" value="XYLOSE ISOMERASE"/>
    <property type="match status" value="1"/>
</dbReference>
<evidence type="ECO:0000313" key="2">
    <source>
        <dbReference type="EMBL" id="ADB17645.1"/>
    </source>
</evidence>
<dbReference type="InterPro" id="IPR013022">
    <property type="entry name" value="Xyl_isomerase-like_TIM-brl"/>
</dbReference>
<evidence type="ECO:0000313" key="3">
    <source>
        <dbReference type="Proteomes" id="UP000001887"/>
    </source>
</evidence>
<dbReference type="Gene3D" id="3.20.20.150">
    <property type="entry name" value="Divalent-metal-dependent TIM barrel enzymes"/>
    <property type="match status" value="1"/>
</dbReference>
<dbReference type="InterPro" id="IPR050312">
    <property type="entry name" value="IolE/XylAMocC-like"/>
</dbReference>
<feature type="domain" description="Xylose isomerase-like TIM barrel" evidence="1">
    <location>
        <begin position="35"/>
        <end position="255"/>
    </location>
</feature>